<comment type="caution">
    <text evidence="4">The sequence shown here is derived from an EMBL/GenBank/DDBJ whole genome shotgun (WGS) entry which is preliminary data.</text>
</comment>
<dbReference type="PIRSF" id="PIRSF002741">
    <property type="entry name" value="MppA"/>
    <property type="match status" value="1"/>
</dbReference>
<dbReference type="PANTHER" id="PTHR30290">
    <property type="entry name" value="PERIPLASMIC BINDING COMPONENT OF ABC TRANSPORTER"/>
    <property type="match status" value="1"/>
</dbReference>
<dbReference type="Gene3D" id="3.40.190.10">
    <property type="entry name" value="Periplasmic binding protein-like II"/>
    <property type="match status" value="1"/>
</dbReference>
<dbReference type="GO" id="GO:0042884">
    <property type="term" value="P:microcin transport"/>
    <property type="evidence" value="ECO:0007669"/>
    <property type="project" value="TreeGrafter"/>
</dbReference>
<reference evidence="4 5" key="1">
    <citation type="journal article" date="2014" name="Genome Announc.">
        <title>Draft Genome Sequence of the Agar-Degrading Bacterium Catenovulum sp. Strain DS-2, Isolated from Intestines of Haliotis diversicolor.</title>
        <authorList>
            <person name="Shan D."/>
            <person name="Li X."/>
            <person name="Gu Z."/>
            <person name="Wei G."/>
            <person name="Gao Z."/>
            <person name="Shao Z."/>
        </authorList>
    </citation>
    <scope>NUCLEOTIDE SEQUENCE [LARGE SCALE GENOMIC DNA]</scope>
    <source>
        <strain evidence="4 5">DS-2</strain>
    </source>
</reference>
<evidence type="ECO:0000256" key="2">
    <source>
        <dbReference type="SAM" id="SignalP"/>
    </source>
</evidence>
<dbReference type="GO" id="GO:1904680">
    <property type="term" value="F:peptide transmembrane transporter activity"/>
    <property type="evidence" value="ECO:0007669"/>
    <property type="project" value="TreeGrafter"/>
</dbReference>
<dbReference type="InterPro" id="IPR030678">
    <property type="entry name" value="Peptide/Ni-bd"/>
</dbReference>
<dbReference type="OrthoDB" id="9803988at2"/>
<keyword evidence="1 2" id="KW-0732">Signal</keyword>
<evidence type="ECO:0000313" key="5">
    <source>
        <dbReference type="Proteomes" id="UP000019276"/>
    </source>
</evidence>
<dbReference type="Proteomes" id="UP000019276">
    <property type="component" value="Unassembled WGS sequence"/>
</dbReference>
<dbReference type="RefSeq" id="WP_081754319.1">
    <property type="nucleotide sequence ID" value="NZ_ARZY01000045.1"/>
</dbReference>
<sequence>MEFIHLLNRNIIHFVSILLLLVNFCAINSVHANDSAATTVRASSIALRGQPAYPANFKHWNYVNPNAPQGGEMVLATQGTFDNFNRYAMRGSSPSGIEGLFDSLMVANDDEIEVYYGLIAQEVEYPADYSWIKFYLNEQARFQDGKKISASDVAFSFNTFMKDGVPQFRKIYQGVEVAVESDSVVKFTLPRSDKALMLGLASLTVLPEHYYKDKAFSEPFKQPPLGSGAYVVGDYEMGKYIVYQRKKDYWARNHPTKVGTLNFDSVRIDYYLDETVLMEAFKKGEYDFRTENISKNWATQYVGEAFDKGYIVKAEIAHQLPSGNQAFVFNVQKPQFKDRRVRQALNLLFDFEWTNKNLFYGSYTRNFSHFMNTPYASTGLPQGEELEILQQYKGKIPDELFSKPFALNKTDGSGNIRREMRKALSLFKQAGYTTKNNKLVDANGKQFEFEILLYSASMERIVMPFKKNVERIGAKMNIRLVSDASQYINRLREREFEMVVSHMARGGFPGEILRLEWHSDYLDSTYNAVGALNPVVDELVEKIMQYQENDEMLIPHARALDRILLWEYYTIPQWHVSEYRVAYWNKFSRPKTLPKYALGESTWWYDETKAKKLPQKKQ</sequence>
<keyword evidence="5" id="KW-1185">Reference proteome</keyword>
<feature type="signal peptide" evidence="2">
    <location>
        <begin position="1"/>
        <end position="32"/>
    </location>
</feature>
<dbReference type="GO" id="GO:0043190">
    <property type="term" value="C:ATP-binding cassette (ABC) transporter complex"/>
    <property type="evidence" value="ECO:0007669"/>
    <property type="project" value="InterPro"/>
</dbReference>
<dbReference type="GO" id="GO:0030288">
    <property type="term" value="C:outer membrane-bounded periplasmic space"/>
    <property type="evidence" value="ECO:0007669"/>
    <property type="project" value="TreeGrafter"/>
</dbReference>
<feature type="chain" id="PRO_5004901398" evidence="2">
    <location>
        <begin position="33"/>
        <end position="618"/>
    </location>
</feature>
<organism evidence="4 5">
    <name type="scientific">Catenovulum agarivorans DS-2</name>
    <dbReference type="NCBI Taxonomy" id="1328313"/>
    <lineage>
        <taxon>Bacteria</taxon>
        <taxon>Pseudomonadati</taxon>
        <taxon>Pseudomonadota</taxon>
        <taxon>Gammaproteobacteria</taxon>
        <taxon>Alteromonadales</taxon>
        <taxon>Alteromonadaceae</taxon>
        <taxon>Catenovulum</taxon>
    </lineage>
</organism>
<dbReference type="PATRIC" id="fig|1328313.3.peg.3488"/>
<evidence type="ECO:0000256" key="1">
    <source>
        <dbReference type="ARBA" id="ARBA00022729"/>
    </source>
</evidence>
<dbReference type="SUPFAM" id="SSF53850">
    <property type="entry name" value="Periplasmic binding protein-like II"/>
    <property type="match status" value="1"/>
</dbReference>
<gene>
    <name evidence="4" type="ORF">DS2_17070</name>
</gene>
<protein>
    <submittedName>
        <fullName evidence="4">Family 5 extracellular solute-binding protein</fullName>
    </submittedName>
</protein>
<dbReference type="eggNOG" id="COG4166">
    <property type="taxonomic scope" value="Bacteria"/>
</dbReference>
<dbReference type="STRING" id="1328313.DS2_17070"/>
<dbReference type="Pfam" id="PF00496">
    <property type="entry name" value="SBP_bac_5"/>
    <property type="match status" value="1"/>
</dbReference>
<dbReference type="EMBL" id="ARZY01000045">
    <property type="protein sequence ID" value="EWH08473.1"/>
    <property type="molecule type" value="Genomic_DNA"/>
</dbReference>
<accession>W7QK26</accession>
<dbReference type="InterPro" id="IPR039424">
    <property type="entry name" value="SBP_5"/>
</dbReference>
<dbReference type="GO" id="GO:0015833">
    <property type="term" value="P:peptide transport"/>
    <property type="evidence" value="ECO:0007669"/>
    <property type="project" value="TreeGrafter"/>
</dbReference>
<evidence type="ECO:0000313" key="4">
    <source>
        <dbReference type="EMBL" id="EWH08473.1"/>
    </source>
</evidence>
<dbReference type="PANTHER" id="PTHR30290:SF64">
    <property type="entry name" value="ABC TRANSPORTER PERIPLASMIC BINDING PROTEIN"/>
    <property type="match status" value="1"/>
</dbReference>
<feature type="domain" description="Solute-binding protein family 5" evidence="3">
    <location>
        <begin position="117"/>
        <end position="504"/>
    </location>
</feature>
<evidence type="ECO:0000259" key="3">
    <source>
        <dbReference type="Pfam" id="PF00496"/>
    </source>
</evidence>
<dbReference type="CDD" id="cd08497">
    <property type="entry name" value="MbnE-like"/>
    <property type="match status" value="1"/>
</dbReference>
<name>W7QK26_9ALTE</name>
<dbReference type="InterPro" id="IPR000914">
    <property type="entry name" value="SBP_5_dom"/>
</dbReference>
<proteinExistence type="predicted"/>
<dbReference type="AlphaFoldDB" id="W7QK26"/>
<dbReference type="Gene3D" id="3.10.105.10">
    <property type="entry name" value="Dipeptide-binding Protein, Domain 3"/>
    <property type="match status" value="1"/>
</dbReference>